<dbReference type="Pfam" id="PF08447">
    <property type="entry name" value="PAS_3"/>
    <property type="match status" value="1"/>
</dbReference>
<dbReference type="SUPFAM" id="SSF55874">
    <property type="entry name" value="ATPase domain of HSP90 chaperone/DNA topoisomerase II/histidine kinase"/>
    <property type="match status" value="1"/>
</dbReference>
<dbReference type="Gene3D" id="3.30.565.10">
    <property type="entry name" value="Histidine kinase-like ATPase, C-terminal domain"/>
    <property type="match status" value="1"/>
</dbReference>
<reference evidence="18" key="1">
    <citation type="submission" date="2016-09" db="EMBL/GenBank/DDBJ databases">
        <authorList>
            <person name="Lysoe E."/>
        </authorList>
    </citation>
    <scope>NUCLEOTIDE SEQUENCE [LARGE SCALE GENOMIC DNA]</scope>
    <source>
        <strain evidence="18">LJ96T</strain>
    </source>
</reference>
<dbReference type="STRING" id="1440763.BJI69_06410"/>
<keyword evidence="13" id="KW-0157">Chromophore</keyword>
<keyword evidence="14" id="KW-0843">Virulence</keyword>
<evidence type="ECO:0000256" key="9">
    <source>
        <dbReference type="ARBA" id="ARBA00022737"/>
    </source>
</evidence>
<dbReference type="GO" id="GO:0004673">
    <property type="term" value="F:protein histidine kinase activity"/>
    <property type="evidence" value="ECO:0007669"/>
    <property type="project" value="UniProtKB-EC"/>
</dbReference>
<accession>A0A1L3ERB8</accession>
<dbReference type="InterPro" id="IPR000014">
    <property type="entry name" value="PAS"/>
</dbReference>
<keyword evidence="4" id="KW-0597">Phosphoprotein</keyword>
<dbReference type="GO" id="GO:0005524">
    <property type="term" value="F:ATP binding"/>
    <property type="evidence" value="ECO:0007669"/>
    <property type="project" value="UniProtKB-KW"/>
</dbReference>
<feature type="domain" description="PAC" evidence="16">
    <location>
        <begin position="89"/>
        <end position="140"/>
    </location>
</feature>
<dbReference type="SUPFAM" id="SSF55785">
    <property type="entry name" value="PYP-like sensor domain (PAS domain)"/>
    <property type="match status" value="1"/>
</dbReference>
<dbReference type="InterPro" id="IPR000700">
    <property type="entry name" value="PAS-assoc_C"/>
</dbReference>
<dbReference type="EC" id="2.7.13.3" evidence="2"/>
<dbReference type="EMBL" id="CP017480">
    <property type="protein sequence ID" value="APG03574.1"/>
    <property type="molecule type" value="Genomic_DNA"/>
</dbReference>
<keyword evidence="7" id="KW-0288">FMN</keyword>
<evidence type="ECO:0000256" key="11">
    <source>
        <dbReference type="ARBA" id="ARBA00022777"/>
    </source>
</evidence>
<evidence type="ECO:0000256" key="7">
    <source>
        <dbReference type="ARBA" id="ARBA00022643"/>
    </source>
</evidence>
<evidence type="ECO:0000256" key="12">
    <source>
        <dbReference type="ARBA" id="ARBA00022840"/>
    </source>
</evidence>
<keyword evidence="6" id="KW-0285">Flavoprotein</keyword>
<dbReference type="GO" id="GO:0009881">
    <property type="term" value="F:photoreceptor activity"/>
    <property type="evidence" value="ECO:0007669"/>
    <property type="project" value="UniProtKB-KW"/>
</dbReference>
<dbReference type="SMART" id="SM00086">
    <property type="entry name" value="PAC"/>
    <property type="match status" value="1"/>
</dbReference>
<keyword evidence="18" id="KW-1185">Reference proteome</keyword>
<sequence length="344" mass="38404">MYDEAKSPYERSLIAGDREFRELADFAPVMIWRSGTDQLCDWFNLPWLSYTGRSMQDEVGHGWATGVHPEDIDRCLATYVGAFKAREPFSMEYRLRRHDGEYRWLLDNGKPFYRDDRFAGYWGSCIDVTAHRDAARAQRILVNELSHRVKNTLAVVQAMATQSFGEDRPVGASLETFESRLRALAGAHDLLVTYAWEDVALRNVVEATVAPHDPGHDRVTIDGPPLMLASATAVAIAMAVHELLTNAAKYGALAVGSGQVSLCWRFDPDLERVQITWKETGGRPVEPPAHLGFGVRFIERVLAGQAGGEAAVTFEEDGVRCRFEAPARSWRHATENIRTPVSIG</sequence>
<evidence type="ECO:0000256" key="6">
    <source>
        <dbReference type="ARBA" id="ARBA00022630"/>
    </source>
</evidence>
<dbReference type="KEGG" id="lrz:BJI69_06410"/>
<evidence type="ECO:0000256" key="3">
    <source>
        <dbReference type="ARBA" id="ARBA00022543"/>
    </source>
</evidence>
<dbReference type="OrthoDB" id="9816309at2"/>
<comment type="catalytic activity">
    <reaction evidence="1">
        <text>ATP + protein L-histidine = ADP + protein N-phospho-L-histidine.</text>
        <dbReference type="EC" id="2.7.13.3"/>
    </reaction>
</comment>
<dbReference type="InterPro" id="IPR001610">
    <property type="entry name" value="PAC"/>
</dbReference>
<dbReference type="RefSeq" id="WP_052766978.1">
    <property type="nucleotide sequence ID" value="NZ_CP017480.1"/>
</dbReference>
<dbReference type="InterPro" id="IPR013655">
    <property type="entry name" value="PAS_fold_3"/>
</dbReference>
<organism evidence="17 18">
    <name type="scientific">Luteibacter rhizovicinus DSM 16549</name>
    <dbReference type="NCBI Taxonomy" id="1440763"/>
    <lineage>
        <taxon>Bacteria</taxon>
        <taxon>Pseudomonadati</taxon>
        <taxon>Pseudomonadota</taxon>
        <taxon>Gammaproteobacteria</taxon>
        <taxon>Lysobacterales</taxon>
        <taxon>Rhodanobacteraceae</taxon>
        <taxon>Luteibacter</taxon>
    </lineage>
</organism>
<name>A0A1L3ERB8_9GAMM</name>
<evidence type="ECO:0000256" key="10">
    <source>
        <dbReference type="ARBA" id="ARBA00022741"/>
    </source>
</evidence>
<evidence type="ECO:0000256" key="1">
    <source>
        <dbReference type="ARBA" id="ARBA00000085"/>
    </source>
</evidence>
<keyword evidence="8" id="KW-0808">Transferase</keyword>
<dbReference type="PANTHER" id="PTHR41523:SF7">
    <property type="entry name" value="HISTIDINE KINASE"/>
    <property type="match status" value="1"/>
</dbReference>
<dbReference type="AlphaFoldDB" id="A0A1L3ERB8"/>
<dbReference type="FunFam" id="3.30.450.20:FF:000099">
    <property type="entry name" value="Sensory box sensor histidine kinase"/>
    <property type="match status" value="1"/>
</dbReference>
<dbReference type="InterPro" id="IPR011102">
    <property type="entry name" value="Sig_transdc_His_kinase_HWE"/>
</dbReference>
<evidence type="ECO:0000256" key="4">
    <source>
        <dbReference type="ARBA" id="ARBA00022553"/>
    </source>
</evidence>
<keyword evidence="10" id="KW-0547">Nucleotide-binding</keyword>
<keyword evidence="12" id="KW-0067">ATP-binding</keyword>
<dbReference type="Proteomes" id="UP000182987">
    <property type="component" value="Chromosome"/>
</dbReference>
<evidence type="ECO:0000256" key="8">
    <source>
        <dbReference type="ARBA" id="ARBA00022679"/>
    </source>
</evidence>
<dbReference type="PROSITE" id="PS50113">
    <property type="entry name" value="PAC"/>
    <property type="match status" value="1"/>
</dbReference>
<keyword evidence="9" id="KW-0677">Repeat</keyword>
<proteinExistence type="predicted"/>
<evidence type="ECO:0000313" key="17">
    <source>
        <dbReference type="EMBL" id="APG03574.1"/>
    </source>
</evidence>
<evidence type="ECO:0000256" key="5">
    <source>
        <dbReference type="ARBA" id="ARBA00022606"/>
    </source>
</evidence>
<keyword evidence="11" id="KW-0418">Kinase</keyword>
<dbReference type="NCBIfam" id="TIGR00229">
    <property type="entry name" value="sensory_box"/>
    <property type="match status" value="1"/>
</dbReference>
<evidence type="ECO:0000259" key="16">
    <source>
        <dbReference type="PROSITE" id="PS50113"/>
    </source>
</evidence>
<evidence type="ECO:0000313" key="18">
    <source>
        <dbReference type="Proteomes" id="UP000182987"/>
    </source>
</evidence>
<evidence type="ECO:0000256" key="15">
    <source>
        <dbReference type="ARBA" id="ARBA00023170"/>
    </source>
</evidence>
<dbReference type="InterPro" id="IPR035965">
    <property type="entry name" value="PAS-like_dom_sf"/>
</dbReference>
<dbReference type="Pfam" id="PF07536">
    <property type="entry name" value="HWE_HK"/>
    <property type="match status" value="1"/>
</dbReference>
<dbReference type="CDD" id="cd00130">
    <property type="entry name" value="PAS"/>
    <property type="match status" value="1"/>
</dbReference>
<keyword evidence="5" id="KW-0716">Sensory transduction</keyword>
<evidence type="ECO:0000256" key="14">
    <source>
        <dbReference type="ARBA" id="ARBA00023026"/>
    </source>
</evidence>
<evidence type="ECO:0000256" key="13">
    <source>
        <dbReference type="ARBA" id="ARBA00022991"/>
    </source>
</evidence>
<keyword evidence="15" id="KW-0675">Receptor</keyword>
<protein>
    <recommendedName>
        <fullName evidence="2">histidine kinase</fullName>
        <ecNumber evidence="2">2.7.13.3</ecNumber>
    </recommendedName>
</protein>
<dbReference type="Gene3D" id="3.30.450.20">
    <property type="entry name" value="PAS domain"/>
    <property type="match status" value="1"/>
</dbReference>
<dbReference type="SMART" id="SM00911">
    <property type="entry name" value="HWE_HK"/>
    <property type="match status" value="1"/>
</dbReference>
<dbReference type="PANTHER" id="PTHR41523">
    <property type="entry name" value="TWO-COMPONENT SYSTEM SENSOR PROTEIN"/>
    <property type="match status" value="1"/>
</dbReference>
<dbReference type="InterPro" id="IPR036890">
    <property type="entry name" value="HATPase_C_sf"/>
</dbReference>
<evidence type="ECO:0000256" key="2">
    <source>
        <dbReference type="ARBA" id="ARBA00012438"/>
    </source>
</evidence>
<keyword evidence="3" id="KW-0600">Photoreceptor protein</keyword>
<gene>
    <name evidence="17" type="ORF">BJI69_06410</name>
</gene>